<dbReference type="EMBL" id="JAYMYR010000010">
    <property type="protein sequence ID" value="KAK7335896.1"/>
    <property type="molecule type" value="Genomic_DNA"/>
</dbReference>
<protein>
    <submittedName>
        <fullName evidence="1">Uncharacterized protein</fullName>
    </submittedName>
</protein>
<comment type="caution">
    <text evidence="1">The sequence shown here is derived from an EMBL/GenBank/DDBJ whole genome shotgun (WGS) entry which is preliminary data.</text>
</comment>
<dbReference type="AlphaFoldDB" id="A0AAN9LHD0"/>
<accession>A0AAN9LHD0</accession>
<reference evidence="1 2" key="1">
    <citation type="submission" date="2024-01" db="EMBL/GenBank/DDBJ databases">
        <title>The genomes of 5 underutilized Papilionoideae crops provide insights into root nodulation and disease resistanc.</title>
        <authorList>
            <person name="Jiang F."/>
        </authorList>
    </citation>
    <scope>NUCLEOTIDE SEQUENCE [LARGE SCALE GENOMIC DNA]</scope>
    <source>
        <strain evidence="1">JINMINGXINNONG_FW02</strain>
        <tissue evidence="1">Leaves</tissue>
    </source>
</reference>
<dbReference type="Proteomes" id="UP001374584">
    <property type="component" value="Unassembled WGS sequence"/>
</dbReference>
<name>A0AAN9LHD0_PHACN</name>
<organism evidence="1 2">
    <name type="scientific">Phaseolus coccineus</name>
    <name type="common">Scarlet runner bean</name>
    <name type="synonym">Phaseolus multiflorus</name>
    <dbReference type="NCBI Taxonomy" id="3886"/>
    <lineage>
        <taxon>Eukaryota</taxon>
        <taxon>Viridiplantae</taxon>
        <taxon>Streptophyta</taxon>
        <taxon>Embryophyta</taxon>
        <taxon>Tracheophyta</taxon>
        <taxon>Spermatophyta</taxon>
        <taxon>Magnoliopsida</taxon>
        <taxon>eudicotyledons</taxon>
        <taxon>Gunneridae</taxon>
        <taxon>Pentapetalae</taxon>
        <taxon>rosids</taxon>
        <taxon>fabids</taxon>
        <taxon>Fabales</taxon>
        <taxon>Fabaceae</taxon>
        <taxon>Papilionoideae</taxon>
        <taxon>50 kb inversion clade</taxon>
        <taxon>NPAAA clade</taxon>
        <taxon>indigoferoid/millettioid clade</taxon>
        <taxon>Phaseoleae</taxon>
        <taxon>Phaseolus</taxon>
    </lineage>
</organism>
<evidence type="ECO:0000313" key="1">
    <source>
        <dbReference type="EMBL" id="KAK7335896.1"/>
    </source>
</evidence>
<proteinExistence type="predicted"/>
<evidence type="ECO:0000313" key="2">
    <source>
        <dbReference type="Proteomes" id="UP001374584"/>
    </source>
</evidence>
<sequence length="70" mass="8724">MWEGRQLLGTIFVRWRRKRFDCCLFLFSHRYCLICPCNLLKFNMSCWFWDVLIWSTKFIFKCMFLVNVIV</sequence>
<gene>
    <name evidence="1" type="ORF">VNO80_28014</name>
</gene>
<keyword evidence="2" id="KW-1185">Reference proteome</keyword>